<comment type="caution">
    <text evidence="6">The sequence shown here is derived from an EMBL/GenBank/DDBJ whole genome shotgun (WGS) entry which is preliminary data.</text>
</comment>
<evidence type="ECO:0000256" key="1">
    <source>
        <dbReference type="ARBA" id="ARBA00006654"/>
    </source>
</evidence>
<dbReference type="PANTHER" id="PTHR11575">
    <property type="entry name" value="5'-NUCLEOTIDASE-RELATED"/>
    <property type="match status" value="1"/>
</dbReference>
<proteinExistence type="inferred from homology"/>
<dbReference type="GO" id="GO:0009166">
    <property type="term" value="P:nucleotide catabolic process"/>
    <property type="evidence" value="ECO:0007669"/>
    <property type="project" value="InterPro"/>
</dbReference>
<dbReference type="AlphaFoldDB" id="A0A409X7T8"/>
<feature type="domain" description="Calcineurin-like phosphoesterase" evidence="4">
    <location>
        <begin position="6"/>
        <end position="246"/>
    </location>
</feature>
<dbReference type="GO" id="GO:0016787">
    <property type="term" value="F:hydrolase activity"/>
    <property type="evidence" value="ECO:0007669"/>
    <property type="project" value="UniProtKB-KW"/>
</dbReference>
<keyword evidence="2" id="KW-0732">Signal</keyword>
<dbReference type="InterPro" id="IPR029052">
    <property type="entry name" value="Metallo-depent_PP-like"/>
</dbReference>
<organism evidence="6 7">
    <name type="scientific">Psilocybe cyanescens</name>
    <dbReference type="NCBI Taxonomy" id="93625"/>
    <lineage>
        <taxon>Eukaryota</taxon>
        <taxon>Fungi</taxon>
        <taxon>Dikarya</taxon>
        <taxon>Basidiomycota</taxon>
        <taxon>Agaricomycotina</taxon>
        <taxon>Agaricomycetes</taxon>
        <taxon>Agaricomycetidae</taxon>
        <taxon>Agaricales</taxon>
        <taxon>Agaricineae</taxon>
        <taxon>Strophariaceae</taxon>
        <taxon>Psilocybe</taxon>
    </lineage>
</organism>
<evidence type="ECO:0000313" key="7">
    <source>
        <dbReference type="Proteomes" id="UP000283269"/>
    </source>
</evidence>
<dbReference type="Pfam" id="PF00149">
    <property type="entry name" value="Metallophos"/>
    <property type="match status" value="1"/>
</dbReference>
<dbReference type="EMBL" id="NHYD01002412">
    <property type="protein sequence ID" value="PPQ86848.1"/>
    <property type="molecule type" value="Genomic_DNA"/>
</dbReference>
<dbReference type="STRING" id="93625.A0A409X7T8"/>
<dbReference type="OrthoDB" id="10252235at2759"/>
<protein>
    <recommendedName>
        <fullName evidence="8">5'-Nucleotidase C-terminal domain-containing protein</fullName>
    </recommendedName>
</protein>
<gene>
    <name evidence="6" type="ORF">CVT25_012567</name>
</gene>
<name>A0A409X7T8_PSICY</name>
<dbReference type="InterPro" id="IPR006179">
    <property type="entry name" value="5_nucleotidase/apyrase"/>
</dbReference>
<evidence type="ECO:0000256" key="2">
    <source>
        <dbReference type="ARBA" id="ARBA00022729"/>
    </source>
</evidence>
<dbReference type="SUPFAM" id="SSF56300">
    <property type="entry name" value="Metallo-dependent phosphatases"/>
    <property type="match status" value="1"/>
</dbReference>
<accession>A0A409X7T8</accession>
<evidence type="ECO:0000259" key="4">
    <source>
        <dbReference type="Pfam" id="PF00149"/>
    </source>
</evidence>
<keyword evidence="7" id="KW-1185">Reference proteome</keyword>
<feature type="domain" description="5'-Nucleotidase C-terminal" evidence="5">
    <location>
        <begin position="356"/>
        <end position="530"/>
    </location>
</feature>
<evidence type="ECO:0008006" key="8">
    <source>
        <dbReference type="Google" id="ProtNLM"/>
    </source>
</evidence>
<dbReference type="Gene3D" id="3.90.780.10">
    <property type="entry name" value="5'-Nucleotidase, C-terminal domain"/>
    <property type="match status" value="1"/>
</dbReference>
<reference evidence="6 7" key="1">
    <citation type="journal article" date="2018" name="Evol. Lett.">
        <title>Horizontal gene cluster transfer increased hallucinogenic mushroom diversity.</title>
        <authorList>
            <person name="Reynolds H.T."/>
            <person name="Vijayakumar V."/>
            <person name="Gluck-Thaler E."/>
            <person name="Korotkin H.B."/>
            <person name="Matheny P.B."/>
            <person name="Slot J.C."/>
        </authorList>
    </citation>
    <scope>NUCLEOTIDE SEQUENCE [LARGE SCALE GENOMIC DNA]</scope>
    <source>
        <strain evidence="6 7">2631</strain>
    </source>
</reference>
<keyword evidence="3" id="KW-0378">Hydrolase</keyword>
<dbReference type="GO" id="GO:0000166">
    <property type="term" value="F:nucleotide binding"/>
    <property type="evidence" value="ECO:0007669"/>
    <property type="project" value="UniProtKB-KW"/>
</dbReference>
<dbReference type="InterPro" id="IPR036907">
    <property type="entry name" value="5'-Nucleotdase_C_sf"/>
</dbReference>
<dbReference type="InterPro" id="IPR008334">
    <property type="entry name" value="5'-Nucleotdase_C"/>
</dbReference>
<dbReference type="PANTHER" id="PTHR11575:SF48">
    <property type="entry name" value="5'-NUCLEOTIDASE"/>
    <property type="match status" value="1"/>
</dbReference>
<keyword evidence="3" id="KW-0547">Nucleotide-binding</keyword>
<evidence type="ECO:0000259" key="5">
    <source>
        <dbReference type="Pfam" id="PF02872"/>
    </source>
</evidence>
<dbReference type="Proteomes" id="UP000283269">
    <property type="component" value="Unassembled WGS sequence"/>
</dbReference>
<dbReference type="Pfam" id="PF02872">
    <property type="entry name" value="5_nucleotid_C"/>
    <property type="match status" value="1"/>
</dbReference>
<evidence type="ECO:0000256" key="3">
    <source>
        <dbReference type="RuleBase" id="RU362119"/>
    </source>
</evidence>
<dbReference type="InterPro" id="IPR004843">
    <property type="entry name" value="Calcineurin-like_PHP"/>
</dbReference>
<dbReference type="Gene3D" id="3.60.21.10">
    <property type="match status" value="1"/>
</dbReference>
<sequence length="683" mass="76037">MASITLPILHFNDVYRVTLQKISRTETIDVTQFAALADDLRSQWSERSDGKRDGLFLFSGDVFSPSVESSVTRGSHMVPVMNELGIDVSVTGNHDFDFGYPHLCKLVNDTNFPWILSNIIDTTTSRTPKHLHQLIVIERAGVRIGFIGLVEKDWITTVASWPAEFVYKSMKETGLELSKKLRDPHGEYRCDLVIALTHSRNVLIDDSKDIALAKELSALSPSAQKSNPIASEHGVDLILGGHDHMYFIGQGVTSWENYDLKEKVLGAESDTGDVLVIKSGTDFRDLSEMTLSLAPTPEGSIRRMVISEITGRRHSIKPGSISSEPMTKLLKNLLGGISSALKAPVCRTDVMIDVRSYYIRVTESPICNWFADICRHAYDDALCLNGGRGSDGVFLCAGTFRGDSTYGPGLMTIGDIMEILPFEDPILVIEVDGATLWDALESSLSTWPSQEGRFPSISGFRVSWDSRKEPGHRVLGVWLLIPAAEADSNKMLDVSHYAEEPIKNEVGGRTYRIVTREYMVQGHDGFGALTKGKILIDHDCGQMMSSIVRKYMLGSHFVNKVIRKREKDMKFLQKNTLPTINELEKEFQSAKMDRSTAATRLWKYAANLALHRGRSKSYYQSHLKISSTEHMSSVDAYDGDNARKGRECKKASAEADDDLLIVHPHVDGRLRDIGKDSDGDQTK</sequence>
<dbReference type="PRINTS" id="PR01607">
    <property type="entry name" value="APYRASEFAMLY"/>
</dbReference>
<dbReference type="SUPFAM" id="SSF55816">
    <property type="entry name" value="5'-nucleotidase (syn. UDP-sugar hydrolase), C-terminal domain"/>
    <property type="match status" value="1"/>
</dbReference>
<comment type="similarity">
    <text evidence="1 3">Belongs to the 5'-nucleotidase family.</text>
</comment>
<evidence type="ECO:0000313" key="6">
    <source>
        <dbReference type="EMBL" id="PPQ86848.1"/>
    </source>
</evidence>
<dbReference type="InParanoid" id="A0A409X7T8"/>